<name>A0A0E9TGM3_ANGAN</name>
<dbReference type="EMBL" id="GBXM01055851">
    <property type="protein sequence ID" value="JAH52726.1"/>
    <property type="molecule type" value="Transcribed_RNA"/>
</dbReference>
<proteinExistence type="predicted"/>
<sequence length="57" mass="6389">MKGAIQIKLLLSFSFPNLSYTNAYNLLDKRFENLAIIVVVCILGHLSPQYCLCVCVP</sequence>
<evidence type="ECO:0000313" key="1">
    <source>
        <dbReference type="EMBL" id="JAH52726.1"/>
    </source>
</evidence>
<reference evidence="1" key="2">
    <citation type="journal article" date="2015" name="Fish Shellfish Immunol.">
        <title>Early steps in the European eel (Anguilla anguilla)-Vibrio vulnificus interaction in the gills: Role of the RtxA13 toxin.</title>
        <authorList>
            <person name="Callol A."/>
            <person name="Pajuelo D."/>
            <person name="Ebbesson L."/>
            <person name="Teles M."/>
            <person name="MacKenzie S."/>
            <person name="Amaro C."/>
        </authorList>
    </citation>
    <scope>NUCLEOTIDE SEQUENCE</scope>
</reference>
<protein>
    <submittedName>
        <fullName evidence="1">Uncharacterized protein</fullName>
    </submittedName>
</protein>
<dbReference type="AlphaFoldDB" id="A0A0E9TGM3"/>
<accession>A0A0E9TGM3</accession>
<organism evidence="1">
    <name type="scientific">Anguilla anguilla</name>
    <name type="common">European freshwater eel</name>
    <name type="synonym">Muraena anguilla</name>
    <dbReference type="NCBI Taxonomy" id="7936"/>
    <lineage>
        <taxon>Eukaryota</taxon>
        <taxon>Metazoa</taxon>
        <taxon>Chordata</taxon>
        <taxon>Craniata</taxon>
        <taxon>Vertebrata</taxon>
        <taxon>Euteleostomi</taxon>
        <taxon>Actinopterygii</taxon>
        <taxon>Neopterygii</taxon>
        <taxon>Teleostei</taxon>
        <taxon>Anguilliformes</taxon>
        <taxon>Anguillidae</taxon>
        <taxon>Anguilla</taxon>
    </lineage>
</organism>
<reference evidence="1" key="1">
    <citation type="submission" date="2014-11" db="EMBL/GenBank/DDBJ databases">
        <authorList>
            <person name="Amaro Gonzalez C."/>
        </authorList>
    </citation>
    <scope>NUCLEOTIDE SEQUENCE</scope>
</reference>